<keyword evidence="3" id="KW-1185">Reference proteome</keyword>
<dbReference type="GO" id="GO:0055085">
    <property type="term" value="P:transmembrane transport"/>
    <property type="evidence" value="ECO:0007669"/>
    <property type="project" value="InterPro"/>
</dbReference>
<dbReference type="CDD" id="cd13602">
    <property type="entry name" value="PBP2_TRAP_BpDctp6_7"/>
    <property type="match status" value="1"/>
</dbReference>
<dbReference type="Pfam" id="PF03480">
    <property type="entry name" value="DctP"/>
    <property type="match status" value="1"/>
</dbReference>
<dbReference type="RefSeq" id="WP_068901511.1">
    <property type="nucleotide sequence ID" value="NZ_JBHUIF010000015.1"/>
</dbReference>
<sequence length="328" mass="36655">MNVIPAALSSLLILISGIVSFHLSAATWHMPTPYDDQTLSTTIAREFAREVKAGSGGALHIRVRAGASLLKHPKIPQAVMSGQVQIAEMFIGILGDSHPIFKHDNIPFLATNYHQARKLWLAAKPEIKKQLREKGLVLLYTTPWPAQGLYTQKPIHALSDIKGTKMRVYSASTSRLAALMNTQPTLVQVPELYQAFSKDKVNAMFTSSSTGVHTRAWNYLDYFTKVKAWIPKNFVVANENAFKRLNLTTQIAIINAAAVAEKKGWEKIQQQELRDTRLLAENGMKVEEPSETLINELKVIGATMAEEWQQESPSTLTPVLTLYRHQKK</sequence>
<dbReference type="PANTHER" id="PTHR33376">
    <property type="match status" value="1"/>
</dbReference>
<keyword evidence="1" id="KW-0732">Signal</keyword>
<protein>
    <submittedName>
        <fullName evidence="2">C4-dicarboxylate ABC transporter substrate-binding protein</fullName>
    </submittedName>
</protein>
<organism evidence="2 3">
    <name type="scientific">Veronia pacifica</name>
    <dbReference type="NCBI Taxonomy" id="1080227"/>
    <lineage>
        <taxon>Bacteria</taxon>
        <taxon>Pseudomonadati</taxon>
        <taxon>Pseudomonadota</taxon>
        <taxon>Gammaproteobacteria</taxon>
        <taxon>Vibrionales</taxon>
        <taxon>Vibrionaceae</taxon>
        <taxon>Veronia</taxon>
    </lineage>
</organism>
<name>A0A1C3EKQ0_9GAMM</name>
<evidence type="ECO:0000313" key="3">
    <source>
        <dbReference type="Proteomes" id="UP000094936"/>
    </source>
</evidence>
<accession>A0A1C3EKQ0</accession>
<dbReference type="PANTHER" id="PTHR33376:SF4">
    <property type="entry name" value="SIALIC ACID-BINDING PERIPLASMIC PROTEIN SIAP"/>
    <property type="match status" value="1"/>
</dbReference>
<evidence type="ECO:0000313" key="2">
    <source>
        <dbReference type="EMBL" id="ODA33805.1"/>
    </source>
</evidence>
<dbReference type="NCBIfam" id="NF037995">
    <property type="entry name" value="TRAP_S1"/>
    <property type="match status" value="1"/>
</dbReference>
<dbReference type="Proteomes" id="UP000094936">
    <property type="component" value="Unassembled WGS sequence"/>
</dbReference>
<reference evidence="2 3" key="1">
    <citation type="submission" date="2016-05" db="EMBL/GenBank/DDBJ databases">
        <title>Genomic Taxonomy of the Vibrionaceae.</title>
        <authorList>
            <person name="Gomez-Gil B."/>
            <person name="Enciso-Ibarra J."/>
        </authorList>
    </citation>
    <scope>NUCLEOTIDE SEQUENCE [LARGE SCALE GENOMIC DNA]</scope>
    <source>
        <strain evidence="2 3">CAIM 1920</strain>
    </source>
</reference>
<comment type="caution">
    <text evidence="2">The sequence shown here is derived from an EMBL/GenBank/DDBJ whole genome shotgun (WGS) entry which is preliminary data.</text>
</comment>
<dbReference type="InterPro" id="IPR018389">
    <property type="entry name" value="DctP_fam"/>
</dbReference>
<dbReference type="EMBL" id="LYBM01000013">
    <property type="protein sequence ID" value="ODA33805.1"/>
    <property type="molecule type" value="Genomic_DNA"/>
</dbReference>
<dbReference type="OrthoDB" id="9783941at2"/>
<dbReference type="Gene3D" id="3.40.190.170">
    <property type="entry name" value="Bacterial extracellular solute-binding protein, family 7"/>
    <property type="match status" value="1"/>
</dbReference>
<dbReference type="InterPro" id="IPR038404">
    <property type="entry name" value="TRAP_DctP_sf"/>
</dbReference>
<evidence type="ECO:0000256" key="1">
    <source>
        <dbReference type="ARBA" id="ARBA00022729"/>
    </source>
</evidence>
<dbReference type="AlphaFoldDB" id="A0A1C3EKQ0"/>
<proteinExistence type="predicted"/>
<dbReference type="STRING" id="1080227.A8L45_08860"/>
<gene>
    <name evidence="2" type="ORF">A8L45_08860</name>
</gene>